<evidence type="ECO:0000256" key="3">
    <source>
        <dbReference type="ARBA" id="ARBA00022448"/>
    </source>
</evidence>
<keyword evidence="10" id="KW-1185">Reference proteome</keyword>
<feature type="transmembrane region" description="Helical" evidence="8">
    <location>
        <begin position="257"/>
        <end position="279"/>
    </location>
</feature>
<keyword evidence="5 8" id="KW-1133">Transmembrane helix</keyword>
<proteinExistence type="inferred from homology"/>
<dbReference type="EMBL" id="KI925457">
    <property type="protein sequence ID" value="ETW82972.1"/>
    <property type="molecule type" value="Genomic_DNA"/>
</dbReference>
<dbReference type="GO" id="GO:0035673">
    <property type="term" value="F:oligopeptide transmembrane transporter activity"/>
    <property type="evidence" value="ECO:0007669"/>
    <property type="project" value="InterPro"/>
</dbReference>
<protein>
    <submittedName>
        <fullName evidence="9">Oligopeptide transporter</fullName>
    </submittedName>
</protein>
<dbReference type="Pfam" id="PF03169">
    <property type="entry name" value="OPT"/>
    <property type="match status" value="1"/>
</dbReference>
<evidence type="ECO:0000256" key="6">
    <source>
        <dbReference type="ARBA" id="ARBA00023136"/>
    </source>
</evidence>
<dbReference type="PANTHER" id="PTHR31645">
    <property type="entry name" value="OLIGOPEPTIDE TRANSPORTER YGL114W-RELATED"/>
    <property type="match status" value="1"/>
</dbReference>
<feature type="transmembrane region" description="Helical" evidence="8">
    <location>
        <begin position="60"/>
        <end position="79"/>
    </location>
</feature>
<dbReference type="RefSeq" id="XP_009544700.1">
    <property type="nucleotide sequence ID" value="XM_009546405.1"/>
</dbReference>
<dbReference type="HOGENOM" id="CLU_010539_2_1_1"/>
<dbReference type="OrthoDB" id="627262at2759"/>
<comment type="subcellular location">
    <subcellularLocation>
        <location evidence="1">Membrane</location>
        <topology evidence="1">Multi-pass membrane protein</topology>
    </subcellularLocation>
</comment>
<dbReference type="STRING" id="747525.W4KAW3"/>
<feature type="transmembrane region" description="Helical" evidence="8">
    <location>
        <begin position="559"/>
        <end position="578"/>
    </location>
</feature>
<evidence type="ECO:0000313" key="10">
    <source>
        <dbReference type="Proteomes" id="UP000030671"/>
    </source>
</evidence>
<feature type="transmembrane region" description="Helical" evidence="8">
    <location>
        <begin position="291"/>
        <end position="308"/>
    </location>
</feature>
<evidence type="ECO:0000256" key="4">
    <source>
        <dbReference type="ARBA" id="ARBA00022692"/>
    </source>
</evidence>
<feature type="transmembrane region" description="Helical" evidence="8">
    <location>
        <begin position="590"/>
        <end position="612"/>
    </location>
</feature>
<dbReference type="NCBIfam" id="TIGR00728">
    <property type="entry name" value="OPT_sfam"/>
    <property type="match status" value="1"/>
</dbReference>
<accession>W4KAW3</accession>
<evidence type="ECO:0000256" key="8">
    <source>
        <dbReference type="SAM" id="Phobius"/>
    </source>
</evidence>
<sequence>MGPRSWLRRSVTKAFSQHRDVFAADASANPEFTLRAVSLGLLIGCLLCFTNLYFGLQTGWISMMSLQSALIGFLLARLWPTPMTPQENVVVQTTAVATGTMPLAAGFVGIIPALGLLDKERDGTLPVNLSWFGAIGWSCAVAYFGVFMSPPIRKQVIIEEQLAFPSGTATAQLISVLHKVPPPDTGLRRRAGYSELRAEEDAEQPIPDTPRTSASDIPTDDMAETVKSEGWAALSWSFLASGCLTLVSYFFPVVFAIPIFGTYVAQHWLWTFTPSLSYVGQGIIMGFPTTLSMNLGMLVGWGILSPISRNFGWAPGPVGDMTTGARGWILWISLAIMCADSVVSLVPVMWESAEKIVRGRNAPMLQGDGDRDKDDNEFETEDRLVSNRWVLWGLSGSVFVGIVIVWFVFGDEGIKPWATFVGFLMGALLSILGVRALGETDLNPVSGLGKISQLLFAIIQPGNVVANIIAGGVAEAGAQQAGDLMQDLKTGHLIQASPRAQFYGQIIGSTLSIFVTVTAYTLYNKAYTIPGPSFPAPTAYVWLGLARLLRDGQLPAKSSVFMLSFAIIFGLVSAFKTVAQRRQLWYAKWIPSGVAFAIGFLNTPSFSLARLVGGIVEYVYHTRVADSGSSDIRLIVIASGFVLGEGVVSVVTLVLRTLGVGAASCWGCDSGMCGGCPS</sequence>
<comment type="similarity">
    <text evidence="2">Belongs to the oligopeptide OPT transporter family.</text>
</comment>
<keyword evidence="6 8" id="KW-0472">Membrane</keyword>
<dbReference type="InterPro" id="IPR006058">
    <property type="entry name" value="2Fe2S_fd_BS"/>
</dbReference>
<dbReference type="GO" id="GO:0000329">
    <property type="term" value="C:fungal-type vacuole membrane"/>
    <property type="evidence" value="ECO:0007669"/>
    <property type="project" value="TreeGrafter"/>
</dbReference>
<feature type="transmembrane region" description="Helical" evidence="8">
    <location>
        <begin position="328"/>
        <end position="350"/>
    </location>
</feature>
<feature type="transmembrane region" description="Helical" evidence="8">
    <location>
        <begin position="36"/>
        <end position="54"/>
    </location>
</feature>
<feature type="transmembrane region" description="Helical" evidence="8">
    <location>
        <begin position="414"/>
        <end position="434"/>
    </location>
</feature>
<dbReference type="PROSITE" id="PS00197">
    <property type="entry name" value="2FE2S_FER_1"/>
    <property type="match status" value="1"/>
</dbReference>
<evidence type="ECO:0000256" key="7">
    <source>
        <dbReference type="SAM" id="MobiDB-lite"/>
    </source>
</evidence>
<evidence type="ECO:0000256" key="1">
    <source>
        <dbReference type="ARBA" id="ARBA00004141"/>
    </source>
</evidence>
<reference evidence="9 10" key="1">
    <citation type="journal article" date="2012" name="New Phytol.">
        <title>Insight into trade-off between wood decay and parasitism from the genome of a fungal forest pathogen.</title>
        <authorList>
            <person name="Olson A."/>
            <person name="Aerts A."/>
            <person name="Asiegbu F."/>
            <person name="Belbahri L."/>
            <person name="Bouzid O."/>
            <person name="Broberg A."/>
            <person name="Canback B."/>
            <person name="Coutinho P.M."/>
            <person name="Cullen D."/>
            <person name="Dalman K."/>
            <person name="Deflorio G."/>
            <person name="van Diepen L.T."/>
            <person name="Dunand C."/>
            <person name="Duplessis S."/>
            <person name="Durling M."/>
            <person name="Gonthier P."/>
            <person name="Grimwood J."/>
            <person name="Fossdal C.G."/>
            <person name="Hansson D."/>
            <person name="Henrissat B."/>
            <person name="Hietala A."/>
            <person name="Himmelstrand K."/>
            <person name="Hoffmeister D."/>
            <person name="Hogberg N."/>
            <person name="James T.Y."/>
            <person name="Karlsson M."/>
            <person name="Kohler A."/>
            <person name="Kues U."/>
            <person name="Lee Y.H."/>
            <person name="Lin Y.C."/>
            <person name="Lind M."/>
            <person name="Lindquist E."/>
            <person name="Lombard V."/>
            <person name="Lucas S."/>
            <person name="Lunden K."/>
            <person name="Morin E."/>
            <person name="Murat C."/>
            <person name="Park J."/>
            <person name="Raffaello T."/>
            <person name="Rouze P."/>
            <person name="Salamov A."/>
            <person name="Schmutz J."/>
            <person name="Solheim H."/>
            <person name="Stahlberg J."/>
            <person name="Velez H."/>
            <person name="de Vries R.P."/>
            <person name="Wiebenga A."/>
            <person name="Woodward S."/>
            <person name="Yakovlev I."/>
            <person name="Garbelotto M."/>
            <person name="Martin F."/>
            <person name="Grigoriev I.V."/>
            <person name="Stenlid J."/>
        </authorList>
    </citation>
    <scope>NUCLEOTIDE SEQUENCE [LARGE SCALE GENOMIC DNA]</scope>
    <source>
        <strain evidence="9 10">TC 32-1</strain>
    </source>
</reference>
<keyword evidence="4 8" id="KW-0812">Transmembrane</keyword>
<dbReference type="GO" id="GO:0051537">
    <property type="term" value="F:2 iron, 2 sulfur cluster binding"/>
    <property type="evidence" value="ECO:0007669"/>
    <property type="project" value="InterPro"/>
</dbReference>
<dbReference type="eggNOG" id="ENOG502QQ2H">
    <property type="taxonomic scope" value="Eukaryota"/>
</dbReference>
<name>W4KAW3_HETIT</name>
<feature type="transmembrane region" description="Helical" evidence="8">
    <location>
        <begin position="129"/>
        <end position="148"/>
    </location>
</feature>
<feature type="transmembrane region" description="Helical" evidence="8">
    <location>
        <begin position="502"/>
        <end position="523"/>
    </location>
</feature>
<dbReference type="InterPro" id="IPR045035">
    <property type="entry name" value="YSL-like"/>
</dbReference>
<feature type="transmembrane region" description="Helical" evidence="8">
    <location>
        <begin position="91"/>
        <end position="117"/>
    </location>
</feature>
<feature type="transmembrane region" description="Helical" evidence="8">
    <location>
        <begin position="632"/>
        <end position="655"/>
    </location>
</feature>
<evidence type="ECO:0000313" key="9">
    <source>
        <dbReference type="EMBL" id="ETW82972.1"/>
    </source>
</evidence>
<dbReference type="KEGG" id="hir:HETIRDRAFT_66846"/>
<evidence type="ECO:0000256" key="2">
    <source>
        <dbReference type="ARBA" id="ARBA00008807"/>
    </source>
</evidence>
<dbReference type="GeneID" id="20678791"/>
<keyword evidence="3" id="KW-0813">Transport</keyword>
<dbReference type="PANTHER" id="PTHR31645:SF0">
    <property type="entry name" value="OLIGOPEPTIDE TRANSPORTER YGL114W-RELATED"/>
    <property type="match status" value="1"/>
</dbReference>
<gene>
    <name evidence="9" type="ORF">HETIRDRAFT_66846</name>
</gene>
<feature type="transmembrane region" description="Helical" evidence="8">
    <location>
        <begin position="389"/>
        <end position="408"/>
    </location>
</feature>
<dbReference type="Proteomes" id="UP000030671">
    <property type="component" value="Unassembled WGS sequence"/>
</dbReference>
<dbReference type="InParanoid" id="W4KAW3"/>
<dbReference type="AlphaFoldDB" id="W4KAW3"/>
<organism evidence="9 10">
    <name type="scientific">Heterobasidion irregulare (strain TC 32-1)</name>
    <dbReference type="NCBI Taxonomy" id="747525"/>
    <lineage>
        <taxon>Eukaryota</taxon>
        <taxon>Fungi</taxon>
        <taxon>Dikarya</taxon>
        <taxon>Basidiomycota</taxon>
        <taxon>Agaricomycotina</taxon>
        <taxon>Agaricomycetes</taxon>
        <taxon>Russulales</taxon>
        <taxon>Bondarzewiaceae</taxon>
        <taxon>Heterobasidion</taxon>
        <taxon>Heterobasidion annosum species complex</taxon>
    </lineage>
</organism>
<dbReference type="InterPro" id="IPR004813">
    <property type="entry name" value="OPT"/>
</dbReference>
<evidence type="ECO:0000256" key="5">
    <source>
        <dbReference type="ARBA" id="ARBA00022989"/>
    </source>
</evidence>
<feature type="region of interest" description="Disordered" evidence="7">
    <location>
        <begin position="198"/>
        <end position="218"/>
    </location>
</feature>